<dbReference type="Proteomes" id="UP000799771">
    <property type="component" value="Unassembled WGS sequence"/>
</dbReference>
<dbReference type="AlphaFoldDB" id="A0A6A5ZVE5"/>
<reference evidence="1" key="1">
    <citation type="journal article" date="2020" name="Stud. Mycol.">
        <title>101 Dothideomycetes genomes: a test case for predicting lifestyles and emergence of pathogens.</title>
        <authorList>
            <person name="Haridas S."/>
            <person name="Albert R."/>
            <person name="Binder M."/>
            <person name="Bloem J."/>
            <person name="Labutti K."/>
            <person name="Salamov A."/>
            <person name="Andreopoulos B."/>
            <person name="Baker S."/>
            <person name="Barry K."/>
            <person name="Bills G."/>
            <person name="Bluhm B."/>
            <person name="Cannon C."/>
            <person name="Castanera R."/>
            <person name="Culley D."/>
            <person name="Daum C."/>
            <person name="Ezra D."/>
            <person name="Gonzalez J."/>
            <person name="Henrissat B."/>
            <person name="Kuo A."/>
            <person name="Liang C."/>
            <person name="Lipzen A."/>
            <person name="Lutzoni F."/>
            <person name="Magnuson J."/>
            <person name="Mondo S."/>
            <person name="Nolan M."/>
            <person name="Ohm R."/>
            <person name="Pangilinan J."/>
            <person name="Park H.-J."/>
            <person name="Ramirez L."/>
            <person name="Alfaro M."/>
            <person name="Sun H."/>
            <person name="Tritt A."/>
            <person name="Yoshinaga Y."/>
            <person name="Zwiers L.-H."/>
            <person name="Turgeon B."/>
            <person name="Goodwin S."/>
            <person name="Spatafora J."/>
            <person name="Crous P."/>
            <person name="Grigoriev I."/>
        </authorList>
    </citation>
    <scope>NUCLEOTIDE SEQUENCE</scope>
    <source>
        <strain evidence="1">CBS 119687</strain>
    </source>
</reference>
<protein>
    <submittedName>
        <fullName evidence="1">Uncharacterized protein</fullName>
    </submittedName>
</protein>
<organism evidence="1 2">
    <name type="scientific">Dothidotthia symphoricarpi CBS 119687</name>
    <dbReference type="NCBI Taxonomy" id="1392245"/>
    <lineage>
        <taxon>Eukaryota</taxon>
        <taxon>Fungi</taxon>
        <taxon>Dikarya</taxon>
        <taxon>Ascomycota</taxon>
        <taxon>Pezizomycotina</taxon>
        <taxon>Dothideomycetes</taxon>
        <taxon>Pleosporomycetidae</taxon>
        <taxon>Pleosporales</taxon>
        <taxon>Dothidotthiaceae</taxon>
        <taxon>Dothidotthia</taxon>
    </lineage>
</organism>
<name>A0A6A5ZVE5_9PLEO</name>
<dbReference type="RefSeq" id="XP_033518086.1">
    <property type="nucleotide sequence ID" value="XM_033673172.1"/>
</dbReference>
<accession>A0A6A5ZVE5</accession>
<gene>
    <name evidence="1" type="ORF">P153DRAFT_435764</name>
</gene>
<evidence type="ECO:0000313" key="2">
    <source>
        <dbReference type="Proteomes" id="UP000799771"/>
    </source>
</evidence>
<evidence type="ECO:0000313" key="1">
    <source>
        <dbReference type="EMBL" id="KAF2123692.1"/>
    </source>
</evidence>
<dbReference type="GeneID" id="54413604"/>
<dbReference type="EMBL" id="ML977523">
    <property type="protein sequence ID" value="KAF2123692.1"/>
    <property type="molecule type" value="Genomic_DNA"/>
</dbReference>
<keyword evidence="2" id="KW-1185">Reference proteome</keyword>
<sequence>MPNYTITYSAPTVTYTPPPAAPSTSRTDSPLLLLRNEMHLLTFPISTATANATVTTTATETDTTPFPSLTSTPSSVLACLFTYIADLELECAIVIDEASQLRIQAELVEVRRQVEMIRKARQI</sequence>
<proteinExistence type="predicted"/>